<proteinExistence type="predicted"/>
<organism evidence="1 2">
    <name type="scientific">Smallanthus sonchifolius</name>
    <dbReference type="NCBI Taxonomy" id="185202"/>
    <lineage>
        <taxon>Eukaryota</taxon>
        <taxon>Viridiplantae</taxon>
        <taxon>Streptophyta</taxon>
        <taxon>Embryophyta</taxon>
        <taxon>Tracheophyta</taxon>
        <taxon>Spermatophyta</taxon>
        <taxon>Magnoliopsida</taxon>
        <taxon>eudicotyledons</taxon>
        <taxon>Gunneridae</taxon>
        <taxon>Pentapetalae</taxon>
        <taxon>asterids</taxon>
        <taxon>campanulids</taxon>
        <taxon>Asterales</taxon>
        <taxon>Asteraceae</taxon>
        <taxon>Asteroideae</taxon>
        <taxon>Heliantheae alliance</taxon>
        <taxon>Millerieae</taxon>
        <taxon>Smallanthus</taxon>
    </lineage>
</organism>
<name>A0ACB9DFZ9_9ASTR</name>
<comment type="caution">
    <text evidence="1">The sequence shown here is derived from an EMBL/GenBank/DDBJ whole genome shotgun (WGS) entry which is preliminary data.</text>
</comment>
<dbReference type="EMBL" id="CM042036">
    <property type="protein sequence ID" value="KAI3745212.1"/>
    <property type="molecule type" value="Genomic_DNA"/>
</dbReference>
<sequence length="99" mass="10966">MLLCLSAERPTVLSVISNFKATYNAQARKQTSKKATKVKGQKNKSEPPITFSQLTLTWGADDVGSQIYQPRSKASQYPNAAATQLRRRDGQEHLATLTK</sequence>
<reference evidence="1 2" key="2">
    <citation type="journal article" date="2022" name="Mol. Ecol. Resour.">
        <title>The genomes of chicory, endive, great burdock and yacon provide insights into Asteraceae paleo-polyploidization history and plant inulin production.</title>
        <authorList>
            <person name="Fan W."/>
            <person name="Wang S."/>
            <person name="Wang H."/>
            <person name="Wang A."/>
            <person name="Jiang F."/>
            <person name="Liu H."/>
            <person name="Zhao H."/>
            <person name="Xu D."/>
            <person name="Zhang Y."/>
        </authorList>
    </citation>
    <scope>NUCLEOTIDE SEQUENCE [LARGE SCALE GENOMIC DNA]</scope>
    <source>
        <strain evidence="2">cv. Yunnan</strain>
        <tissue evidence="1">Leaves</tissue>
    </source>
</reference>
<protein>
    <submittedName>
        <fullName evidence="1">Uncharacterized protein</fullName>
    </submittedName>
</protein>
<keyword evidence="2" id="KW-1185">Reference proteome</keyword>
<evidence type="ECO:0000313" key="2">
    <source>
        <dbReference type="Proteomes" id="UP001056120"/>
    </source>
</evidence>
<reference evidence="2" key="1">
    <citation type="journal article" date="2022" name="Mol. Ecol. Resour.">
        <title>The genomes of chicory, endive, great burdock and yacon provide insights into Asteraceae palaeo-polyploidization history and plant inulin production.</title>
        <authorList>
            <person name="Fan W."/>
            <person name="Wang S."/>
            <person name="Wang H."/>
            <person name="Wang A."/>
            <person name="Jiang F."/>
            <person name="Liu H."/>
            <person name="Zhao H."/>
            <person name="Xu D."/>
            <person name="Zhang Y."/>
        </authorList>
    </citation>
    <scope>NUCLEOTIDE SEQUENCE [LARGE SCALE GENOMIC DNA]</scope>
    <source>
        <strain evidence="2">cv. Yunnan</strain>
    </source>
</reference>
<gene>
    <name evidence="1" type="ORF">L1987_58320</name>
</gene>
<dbReference type="Proteomes" id="UP001056120">
    <property type="component" value="Linkage Group LG19"/>
</dbReference>
<accession>A0ACB9DFZ9</accession>
<evidence type="ECO:0000313" key="1">
    <source>
        <dbReference type="EMBL" id="KAI3745212.1"/>
    </source>
</evidence>